<evidence type="ECO:0000313" key="3">
    <source>
        <dbReference type="EMBL" id="CAD8893886.1"/>
    </source>
</evidence>
<dbReference type="Gene3D" id="3.80.10.10">
    <property type="entry name" value="Ribonuclease Inhibitor"/>
    <property type="match status" value="2"/>
</dbReference>
<dbReference type="Pfam" id="PF12770">
    <property type="entry name" value="CHAT"/>
    <property type="match status" value="1"/>
</dbReference>
<dbReference type="InterPro" id="IPR052394">
    <property type="entry name" value="LRR-containing"/>
</dbReference>
<sequence>MKVKLETMLDANIESLVDKIFMLNTSLTEVIADAEERMSLIQALAPEQEPEKPSLPALPPSAPSPTPSQDDLPFPTPPEYKNIEEQLNPDSVLLIKNYLSCIKFGDQDADIFVKDIAQFTRKAKAECNAYCLFIVLKGGLETLTGFFFQSTLCLPGRHAFNLNKLRGRSLKYLFETHYEISCGLTVARLVYTMPRDLLFDKRPILLDVARLLNTLATVANLYCTSKFYAYDTATGSVLEDFNASLLWEFRKHIIEAMHHLVLHLPDLLELDDERLAAALAGTVPRTLDWAVEVAFYGFDTFAVEVLDKCAPALRLVCEEPRTCAHVIRTDVWGALARWLGADNVLRDAAVDLLGPLAEELMRTLTSGKDGGVWESLGTSPMLYALLPLLEKHTQREEVLAAVAGLFFVLAQVATLRFSIVELGGIKSFTVLFMAAVQTRFDDHVLREWTGDPKNDILFLTTGILAHLMYNQPDPQIVEFFDCVLNENSVLTKLVTMAKNIETPLGINAIKILVHLCKCQVHYCRHALIQSGVTAIIGKSIDHYIDGSVYAEHSYVFDLHVLISAAADLLKPMTNDEKIAVNLSEEYCYLKNYDIVEECDKVGIVNGIFQFLENRDHHGLDILEESVRALSCIAEALLANRSGLLAKYATRTLTILTDIIIQKGDANLLTLEHCMNGIVVLARHEALQLPIVNGLLARCDKSKHALNSYFFYRIAQAFRLTGEKEIMTFELRPRMLAEWFLTERSLLIQNMAIREIINSCSLQWEEPLSQSLSQEEHGDVKNPPLSFTEIDEHSLYVQFAKRGGTDLLDEDYVTEHRQRTLKDHMELTGQIPTCPYHIGRQKMPFDSHRHLNDRRTSLRKMKQPASRDLSAHDSDYDSSVESHSVSEFNEGEPFVRSSFDFLIKEDSFCDWIIQHASRFHPCNSCAELIAEKGVFLPERVQTVLHRFLPSSMLQSKVCPLSELSPGSSFEFRTLTMPEREFKEFHYMGKIMKLAYDKQCSLNKKNKHCHWSLLFVNSTFRGTFVRNLRRVLNSCLLIQTLIFARDNYAEVPQESTALVDLVSLLPSGIKSIVFDNVLDVKSFQQIFDNHDLRLEGIAVKNSPHLRKLKPNLFSMWTQNFGQLGNDLRCSLTWFDLSGNDLGDDICAKIMKAVCIDGAFPVLEQLSLSGNEIREGTQMIKVFQTLQNVGLCKNKLKQLDLSCNELGWWDEARAERKGGDVAVEIMSLLANCTFPLRSLDLSENNLGNRNFVHACSASIRSNRTLMELNLNQNSISGPSAKILIESMNKMKTLCYLRLEGNKLPISADLKSQLQLVQLKSRSKKVQEFSQKPLSTNMNGNHPSVGDQTVGYSQICVLQAAPLVFISLRGTVTPAPPPLNFSKEKEVFKECFKKSALKMDIATTARLQECLNTKARVLHYSGHGSPHHLYFENGAGVGQQLGHQQLKKIAVMAGVGQDSSDGIQLVFVSACHSYQSGKAFVDAGVKHVICCKYEATVLDEAAIRFTKQLYTALISGCTVQNSFNQALLAIEIAPKIGAQDRDLEMEKYLLLPQEGDHDVNIFDDSDGVGRNDDDHIIDDDITFSRLPVPCKGFLGREVDLMNIIDAILDEHRFINVIGASGIGKSSIMAAACQYIYERKSDMKKSSIIYLQNDVLSCEKTFSKSNPILSSLHQEMVNHELIDARTLPFDETMEDILEDRMFSILNKRKSLLVLDLGPALEKEEDGRLSTFCERILSKGINVLVLVVTVKPLEMNVNRVLKKEIVLGGFSLEASSKLLTDNCTFQQVKDTMQKNRLRDFICLKKISKSRKKAILQFLGKGLPVKIIKLASEMNKFKLRKLIYNCIIPRGEWIEEDCMILLSSLIDAIIKWIQNGDTLNFMNSITMYGLFCKLFHDKEGIERLIQFFSLTESNATCSKSKEILNEIMSTLRGGNPIIICNLAFAKEKGDIFHTFVAAGLHILVQKGLRKNHDVNGEKDWIVEGSIPTNEGDLNGVGV</sequence>
<dbReference type="PANTHER" id="PTHR24114">
    <property type="entry name" value="LEUCINE RICH REPEAT FAMILY PROTEIN"/>
    <property type="match status" value="1"/>
</dbReference>
<dbReference type="PANTHER" id="PTHR24114:SF2">
    <property type="entry name" value="F-BOX DOMAIN-CONTAINING PROTEIN-RELATED"/>
    <property type="match status" value="1"/>
</dbReference>
<dbReference type="Gene3D" id="1.25.10.10">
    <property type="entry name" value="Leucine-rich Repeat Variant"/>
    <property type="match status" value="1"/>
</dbReference>
<proteinExistence type="predicted"/>
<protein>
    <recommendedName>
        <fullName evidence="2">CHAT domain-containing protein</fullName>
    </recommendedName>
</protein>
<feature type="domain" description="CHAT" evidence="2">
    <location>
        <begin position="1396"/>
        <end position="1526"/>
    </location>
</feature>
<dbReference type="SUPFAM" id="SSF52540">
    <property type="entry name" value="P-loop containing nucleoside triphosphate hydrolases"/>
    <property type="match status" value="1"/>
</dbReference>
<reference evidence="3" key="1">
    <citation type="submission" date="2021-01" db="EMBL/GenBank/DDBJ databases">
        <authorList>
            <person name="Corre E."/>
            <person name="Pelletier E."/>
            <person name="Niang G."/>
            <person name="Scheremetjew M."/>
            <person name="Finn R."/>
            <person name="Kale V."/>
            <person name="Holt S."/>
            <person name="Cochrane G."/>
            <person name="Meng A."/>
            <person name="Brown T."/>
            <person name="Cohen L."/>
        </authorList>
    </citation>
    <scope>NUCLEOTIDE SEQUENCE</scope>
    <source>
        <strain evidence="3">308</strain>
    </source>
</reference>
<dbReference type="InterPro" id="IPR027417">
    <property type="entry name" value="P-loop_NTPase"/>
</dbReference>
<dbReference type="SUPFAM" id="SSF48371">
    <property type="entry name" value="ARM repeat"/>
    <property type="match status" value="1"/>
</dbReference>
<evidence type="ECO:0000256" key="1">
    <source>
        <dbReference type="SAM" id="MobiDB-lite"/>
    </source>
</evidence>
<name>A0A7S1FXH2_9STRA</name>
<dbReference type="InterPro" id="IPR016024">
    <property type="entry name" value="ARM-type_fold"/>
</dbReference>
<dbReference type="InterPro" id="IPR032675">
    <property type="entry name" value="LRR_dom_sf"/>
</dbReference>
<feature type="region of interest" description="Disordered" evidence="1">
    <location>
        <begin position="49"/>
        <end position="80"/>
    </location>
</feature>
<dbReference type="InterPro" id="IPR024983">
    <property type="entry name" value="CHAT_dom"/>
</dbReference>
<dbReference type="SUPFAM" id="SSF52047">
    <property type="entry name" value="RNI-like"/>
    <property type="match status" value="1"/>
</dbReference>
<feature type="region of interest" description="Disordered" evidence="1">
    <location>
        <begin position="856"/>
        <end position="877"/>
    </location>
</feature>
<dbReference type="InterPro" id="IPR011989">
    <property type="entry name" value="ARM-like"/>
</dbReference>
<dbReference type="EMBL" id="HBFR01029009">
    <property type="protein sequence ID" value="CAD8893886.1"/>
    <property type="molecule type" value="Transcribed_RNA"/>
</dbReference>
<feature type="compositionally biased region" description="Pro residues" evidence="1">
    <location>
        <begin position="56"/>
        <end position="66"/>
    </location>
</feature>
<dbReference type="Gene3D" id="3.40.50.300">
    <property type="entry name" value="P-loop containing nucleotide triphosphate hydrolases"/>
    <property type="match status" value="1"/>
</dbReference>
<organism evidence="3">
    <name type="scientific">Corethron hystrix</name>
    <dbReference type="NCBI Taxonomy" id="216773"/>
    <lineage>
        <taxon>Eukaryota</taxon>
        <taxon>Sar</taxon>
        <taxon>Stramenopiles</taxon>
        <taxon>Ochrophyta</taxon>
        <taxon>Bacillariophyta</taxon>
        <taxon>Coscinodiscophyceae</taxon>
        <taxon>Corethrophycidae</taxon>
        <taxon>Corethrales</taxon>
        <taxon>Corethraceae</taxon>
        <taxon>Corethron</taxon>
    </lineage>
</organism>
<accession>A0A7S1FXH2</accession>
<evidence type="ECO:0000259" key="2">
    <source>
        <dbReference type="Pfam" id="PF12770"/>
    </source>
</evidence>
<gene>
    <name evidence="3" type="ORF">CHYS00102_LOCUS21098</name>
</gene>